<comment type="caution">
    <text evidence="7">The sequence shown here is derived from an EMBL/GenBank/DDBJ whole genome shotgun (WGS) entry which is preliminary data.</text>
</comment>
<feature type="repeat" description="WD" evidence="3">
    <location>
        <begin position="1496"/>
        <end position="1537"/>
    </location>
</feature>
<dbReference type="CDD" id="cd14014">
    <property type="entry name" value="STKc_PknB_like"/>
    <property type="match status" value="1"/>
</dbReference>
<feature type="repeat" description="WD" evidence="3">
    <location>
        <begin position="934"/>
        <end position="975"/>
    </location>
</feature>
<keyword evidence="4" id="KW-0802">TPR repeat</keyword>
<dbReference type="Gene3D" id="2.130.10.10">
    <property type="entry name" value="YVTN repeat-like/Quinoprotein amine dehydrogenase"/>
    <property type="match status" value="8"/>
</dbReference>
<feature type="repeat" description="WD" evidence="3">
    <location>
        <begin position="976"/>
        <end position="1017"/>
    </location>
</feature>
<evidence type="ECO:0000256" key="5">
    <source>
        <dbReference type="SAM" id="MobiDB-lite"/>
    </source>
</evidence>
<feature type="compositionally biased region" description="Polar residues" evidence="5">
    <location>
        <begin position="172"/>
        <end position="188"/>
    </location>
</feature>
<keyword evidence="1 3" id="KW-0853">WD repeat</keyword>
<dbReference type="Gene3D" id="1.10.510.10">
    <property type="entry name" value="Transferase(Phosphotransferase) domain 1"/>
    <property type="match status" value="1"/>
</dbReference>
<evidence type="ECO:0000259" key="6">
    <source>
        <dbReference type="PROSITE" id="PS50011"/>
    </source>
</evidence>
<feature type="repeat" description="WD" evidence="3">
    <location>
        <begin position="892"/>
        <end position="933"/>
    </location>
</feature>
<feature type="repeat" description="WD" evidence="3">
    <location>
        <begin position="1852"/>
        <end position="1893"/>
    </location>
</feature>
<feature type="repeat" description="WD" evidence="3">
    <location>
        <begin position="565"/>
        <end position="606"/>
    </location>
</feature>
<dbReference type="Gene3D" id="1.25.40.10">
    <property type="entry name" value="Tetratricopeptide repeat domain"/>
    <property type="match status" value="1"/>
</dbReference>
<dbReference type="PROSITE" id="PS50011">
    <property type="entry name" value="PROTEIN_KINASE_DOM"/>
    <property type="match status" value="1"/>
</dbReference>
<feature type="repeat" description="WD" evidence="3">
    <location>
        <begin position="1973"/>
        <end position="2014"/>
    </location>
</feature>
<evidence type="ECO:0000313" key="8">
    <source>
        <dbReference type="Proteomes" id="UP000060487"/>
    </source>
</evidence>
<dbReference type="PRINTS" id="PR00320">
    <property type="entry name" value="GPROTEINBRPT"/>
</dbReference>
<dbReference type="SUPFAM" id="SSF56112">
    <property type="entry name" value="Protein kinase-like (PK-like)"/>
    <property type="match status" value="1"/>
</dbReference>
<feature type="repeat" description="WD" evidence="3">
    <location>
        <begin position="1018"/>
        <end position="1059"/>
    </location>
</feature>
<feature type="repeat" description="WD" evidence="3">
    <location>
        <begin position="1454"/>
        <end position="1495"/>
    </location>
</feature>
<evidence type="ECO:0000256" key="3">
    <source>
        <dbReference type="PROSITE-ProRule" id="PRU00221"/>
    </source>
</evidence>
<feature type="repeat" description="WD" evidence="3">
    <location>
        <begin position="689"/>
        <end position="730"/>
    </location>
</feature>
<dbReference type="PROSITE" id="PS00108">
    <property type="entry name" value="PROTEIN_KINASE_ST"/>
    <property type="match status" value="1"/>
</dbReference>
<dbReference type="InterPro" id="IPR008271">
    <property type="entry name" value="Ser/Thr_kinase_AS"/>
</dbReference>
<feature type="repeat" description="WD" evidence="3">
    <location>
        <begin position="1578"/>
        <end position="1612"/>
    </location>
</feature>
<feature type="repeat" description="WD" evidence="3">
    <location>
        <begin position="1331"/>
        <end position="1372"/>
    </location>
</feature>
<dbReference type="CDD" id="cd00200">
    <property type="entry name" value="WD40"/>
    <property type="match status" value="4"/>
</dbReference>
<dbReference type="EMBL" id="LNQR01000074">
    <property type="protein sequence ID" value="KWT83675.1"/>
    <property type="molecule type" value="Genomic_DNA"/>
</dbReference>
<evidence type="ECO:0000256" key="4">
    <source>
        <dbReference type="PROSITE-ProRule" id="PRU00339"/>
    </source>
</evidence>
<dbReference type="InterPro" id="IPR001680">
    <property type="entry name" value="WD40_rpt"/>
</dbReference>
<dbReference type="PANTHER" id="PTHR19879:SF9">
    <property type="entry name" value="TRANSCRIPTION INITIATION FACTOR TFIID SUBUNIT 5"/>
    <property type="match status" value="1"/>
</dbReference>
<keyword evidence="7" id="KW-0418">Kinase</keyword>
<organism evidence="7 8">
    <name type="scientific">Candidatus Magnetominusculus xianensis</name>
    <dbReference type="NCBI Taxonomy" id="1748249"/>
    <lineage>
        <taxon>Bacteria</taxon>
        <taxon>Pseudomonadati</taxon>
        <taxon>Nitrospirota</taxon>
        <taxon>Nitrospiria</taxon>
        <taxon>Nitrospirales</taxon>
        <taxon>Nitrospiraceae</taxon>
        <taxon>Candidatus Magnetominusculus</taxon>
    </lineage>
</organism>
<dbReference type="PROSITE" id="PS50082">
    <property type="entry name" value="WD_REPEATS_2"/>
    <property type="match status" value="24"/>
</dbReference>
<dbReference type="InterPro" id="IPR019734">
    <property type="entry name" value="TPR_rpt"/>
</dbReference>
<dbReference type="SMART" id="SM00220">
    <property type="entry name" value="S_TKc"/>
    <property type="match status" value="1"/>
</dbReference>
<keyword evidence="2" id="KW-0677">Repeat</keyword>
<dbReference type="PROSITE" id="PS50294">
    <property type="entry name" value="WD_REPEATS_REGION"/>
    <property type="match status" value="18"/>
</dbReference>
<evidence type="ECO:0000256" key="2">
    <source>
        <dbReference type="ARBA" id="ARBA00022737"/>
    </source>
</evidence>
<dbReference type="GO" id="GO:0004674">
    <property type="term" value="F:protein serine/threonine kinase activity"/>
    <property type="evidence" value="ECO:0007669"/>
    <property type="project" value="UniProtKB-EC"/>
</dbReference>
<feature type="repeat" description="WD" evidence="3">
    <location>
        <begin position="522"/>
        <end position="564"/>
    </location>
</feature>
<keyword evidence="8" id="KW-1185">Reference proteome</keyword>
<dbReference type="InterPro" id="IPR011009">
    <property type="entry name" value="Kinase-like_dom_sf"/>
</dbReference>
<dbReference type="Pfam" id="PF00400">
    <property type="entry name" value="WD40"/>
    <property type="match status" value="24"/>
</dbReference>
<evidence type="ECO:0000313" key="7">
    <source>
        <dbReference type="EMBL" id="KWT83675.1"/>
    </source>
</evidence>
<feature type="repeat" description="WD" evidence="3">
    <location>
        <begin position="1768"/>
        <end position="1809"/>
    </location>
</feature>
<dbReference type="RefSeq" id="WP_157072940.1">
    <property type="nucleotide sequence ID" value="NZ_LNQR01000074.1"/>
</dbReference>
<dbReference type="PROSITE" id="PS50005">
    <property type="entry name" value="TPR"/>
    <property type="match status" value="1"/>
</dbReference>
<feature type="region of interest" description="Disordered" evidence="5">
    <location>
        <begin position="172"/>
        <end position="193"/>
    </location>
</feature>
<feature type="repeat" description="WD" evidence="3">
    <location>
        <begin position="1412"/>
        <end position="1453"/>
    </location>
</feature>
<dbReference type="SUPFAM" id="SSF50978">
    <property type="entry name" value="WD40 repeat-like"/>
    <property type="match status" value="4"/>
</dbReference>
<accession>A0ABR5SHS0</accession>
<dbReference type="Pfam" id="PF00069">
    <property type="entry name" value="Pkinase"/>
    <property type="match status" value="1"/>
</dbReference>
<dbReference type="PROSITE" id="PS00678">
    <property type="entry name" value="WD_REPEATS_1"/>
    <property type="match status" value="10"/>
</dbReference>
<dbReference type="InterPro" id="IPR011990">
    <property type="entry name" value="TPR-like_helical_dom_sf"/>
</dbReference>
<feature type="repeat" description="TPR" evidence="4">
    <location>
        <begin position="317"/>
        <end position="350"/>
    </location>
</feature>
<dbReference type="InterPro" id="IPR015943">
    <property type="entry name" value="WD40/YVTN_repeat-like_dom_sf"/>
</dbReference>
<dbReference type="EC" id="2.7.11.1" evidence="7"/>
<reference evidence="7 8" key="1">
    <citation type="submission" date="2015-11" db="EMBL/GenBank/DDBJ databases">
        <authorList>
            <person name="Lin W."/>
        </authorList>
    </citation>
    <scope>NUCLEOTIDE SEQUENCE [LARGE SCALE GENOMIC DNA]</scope>
    <source>
        <strain evidence="7 8">HCH-1</strain>
    </source>
</reference>
<evidence type="ECO:0000256" key="1">
    <source>
        <dbReference type="ARBA" id="ARBA00022574"/>
    </source>
</evidence>
<dbReference type="SMART" id="SM00320">
    <property type="entry name" value="WD40"/>
    <property type="match status" value="27"/>
</dbReference>
<dbReference type="InterPro" id="IPR036322">
    <property type="entry name" value="WD40_repeat_dom_sf"/>
</dbReference>
<feature type="repeat" description="WD" evidence="3">
    <location>
        <begin position="2015"/>
        <end position="2046"/>
    </location>
</feature>
<feature type="domain" description="Protein kinase" evidence="6">
    <location>
        <begin position="16"/>
        <end position="297"/>
    </location>
</feature>
<feature type="repeat" description="WD" evidence="3">
    <location>
        <begin position="1389"/>
        <end position="1411"/>
    </location>
</feature>
<feature type="repeat" description="WD" evidence="3">
    <location>
        <begin position="1536"/>
        <end position="1568"/>
    </location>
</feature>
<keyword evidence="7" id="KW-0808">Transferase</keyword>
<protein>
    <submittedName>
        <fullName evidence="7">Serine/threonine-protein kinase PrkC</fullName>
        <ecNumber evidence="7">2.7.11.1</ecNumber>
    </submittedName>
</protein>
<feature type="repeat" description="WD" evidence="3">
    <location>
        <begin position="1060"/>
        <end position="1102"/>
    </location>
</feature>
<feature type="repeat" description="WD" evidence="3">
    <location>
        <begin position="731"/>
        <end position="772"/>
    </location>
</feature>
<dbReference type="InterPro" id="IPR020472">
    <property type="entry name" value="WD40_PAC1"/>
</dbReference>
<name>A0ABR5SHS0_9BACT</name>
<proteinExistence type="predicted"/>
<feature type="repeat" description="WD" evidence="3">
    <location>
        <begin position="647"/>
        <end position="688"/>
    </location>
</feature>
<feature type="repeat" description="WD" evidence="3">
    <location>
        <begin position="607"/>
        <end position="639"/>
    </location>
</feature>
<sequence length="2143" mass="236277">MTSAGWVVGDVILDLYEVREVFTSGGMGLVYRIYHKGWNSDMAMKCPRPEYFKTEIQKSSFEHEAETWMSLGLHPNIVSCYYVRRISGVPCVFAEYLEGGSLRDCIKQGKLNSIDAIIDTAIQFATGLHYAHEKGLIHQDVKPANVMMTSDGIAKVTDFGLARAQSLTAAESTSPASLSSGKDTPQQSQRRKSHLSSLCGMTQAYCSIEQANHTPLTLKTDIWSWGVSILEIFIGSVTWLSGNVAGIVLDDYLRNPPTGANVMPKPVAALLKRCFAHDPAQRPANMQEIITELKQIYKDITGKDYPRGEYLAGRLTADSLNNRAVSFLDLGRTDEAIGMWKESLRVDPHHIESTLNLALYEWKLCAITERDIFRRIEELMRSQTLKHRDYNLMGRMYMFFGEYGKALDTMWRGFRESAVSSDEIKALVAALCAEGRHSSKKDNTAAMTLWKDVEKYSRSLIEGASRDIQIIAAHAISLMRQGRTSDSVAFYDKMKKDIPSLPNSVLGAALGYLPGYELINQLEGHSGLVSMVVLSTDGKLIASAGTEDRCVRLWRMDTGECIGVFDGHNDWVTCVCFSAKGDSVISGSLDKTLRFWDITRGKCTKVFDAHKDGVTAVTVTPDGRHVISGGNDAAIRIWSSGSLVRTLEGHGSRITSLSHGQRGPNVISASNDRTIRIWNTTTGKCLTLMTGHDGAINHIAKLDNSSYILTSSEDTTIRLWDTATGKHLRTFSGHSSSVTAAAFMQSGAGFISGSTDNTLCRWDIEAGQRQYVFKKFEGPSLALSPDGKTLIYSIWNGLRVVNILNRFALPYAIAVPVSSEEAGKREGGFQTILDEAERLISEGQLNTIPELIKKGRQIKGYERDRDALEIMERLSRVFPRKKVQGAWESKVAEGHSGAVNAVSVSKNGKYVVTGSADCTAALWDAASMSRLKIFKGHEASVNAVAVSSNNRFILSGSEDASVRLWDLEQGECRWTLSSHCAPVTAVAFSPDSKYVISGSLDGSVVLMDTNSRLELRILFERMSRVTAAALTPCLRTVIAGYENGSLQIWDVDSEECLASLKPYNNSVSSLAISPDLKYVVCTGEFDNTFHIWDIGTKKLSRSFKGHTGGVLSAEFSPDGRFIISGSQDGTIRIWEAATGRVSRTFTGHSGAIHAVCFGADGFSAWSGSADHMLRAFYIDWELETRDIKDWDDAAAAYMEQFISRHTPFIRNSFTRRGTTVWDEQAVGSLLSELSLRGFGWLKPEGVRAKLDELQQAAKAHWRLSEESFNAAITQAKEHMNIGSYTAAITQINKARSIDGYKNETEALRLTDEMSMTFPRTHIAASLRLNILRGHGSTITAATFTKDERFAVTACKDNRVRIWELLTGSCVKAFSGGSVTALLMYGSTRVISGGIDGTLRLWDIKTGEVQRVYKGHTAEINSLNLARGGMFVLSTSKDGLMILWDVETGERIRVYKCPSNSVTCAAIDEDLAFIASGSTDRLIRLWDPASGSIIKTLAGHTDTVMAVAISPDGTFIVSGGSARRVRMWDTEKNTAIFEGHSGAVTSLQITPDGRFFISGSVDGTALLWDRTQPGAYTAFGGHTAPVTCLSLSQSAGMMITASEDRTAFVWTLQWGFTIRDFMDWVEGALPYVKRFLSRHRKIVSDTLTTIGLPFINDEDAASKLLLLKDELRRRGFGWLTNEGLSAKLSELKAEIDADWKKTVAHYKGLMKSGIDFMKDKHYAKAVESLSMAHSLNGFQREEEPLRLLDKMHSVYPKTKLLDVWRVNNLAGHRGKITGLVVCSDNRHAITASDDNTLRFWDILSGKCIRVFEGHTGAVTSVSLTIDNRSVVSSGADGTIRQWDIISGECVRVIEAHKDVVNTVVTVADNRRILSCSADGTIKLWDSFTGECINTYPSGKPTALAVSPDGMYYFSGGAEAEFWDLSTGKLIHRFRGPAQSGVTSIKVTPNGRYMLTTGLTARLWDVPTGEIFRTFGWHTGKPASAAIMPNGKYAVLGSDDGSLRFYDILSGELSKSVHWHTGALTAIGISPDCHYIVTGGDEMTAGVWYVYWQTAVKNIADWDDGARPFVEIFLTLKTAGRYPVVKKPQWTDDDFKELQKELSLRGYGWLTTSGIKTKLDEMAANWKTTLSERKYLFEKEFRAAR</sequence>
<gene>
    <name evidence="7" type="ORF">ASN18_2126</name>
</gene>
<dbReference type="SUPFAM" id="SSF48452">
    <property type="entry name" value="TPR-like"/>
    <property type="match status" value="1"/>
</dbReference>
<dbReference type="InterPro" id="IPR019775">
    <property type="entry name" value="WD40_repeat_CS"/>
</dbReference>
<feature type="repeat" description="WD" evidence="3">
    <location>
        <begin position="1810"/>
        <end position="1851"/>
    </location>
</feature>
<dbReference type="SMART" id="SM00028">
    <property type="entry name" value="TPR"/>
    <property type="match status" value="3"/>
</dbReference>
<dbReference type="Proteomes" id="UP000060487">
    <property type="component" value="Unassembled WGS sequence"/>
</dbReference>
<dbReference type="InterPro" id="IPR000719">
    <property type="entry name" value="Prot_kinase_dom"/>
</dbReference>
<feature type="repeat" description="WD" evidence="3">
    <location>
        <begin position="1103"/>
        <end position="1144"/>
    </location>
</feature>
<dbReference type="PANTHER" id="PTHR19879">
    <property type="entry name" value="TRANSCRIPTION INITIATION FACTOR TFIID"/>
    <property type="match status" value="1"/>
</dbReference>